<reference evidence="3 4" key="1">
    <citation type="journal article" date="2006" name="Science">
        <title>Phytophthora genome sequences uncover evolutionary origins and mechanisms of pathogenesis.</title>
        <authorList>
            <person name="Tyler B.M."/>
            <person name="Tripathy S."/>
            <person name="Zhang X."/>
            <person name="Dehal P."/>
            <person name="Jiang R.H."/>
            <person name="Aerts A."/>
            <person name="Arredondo F.D."/>
            <person name="Baxter L."/>
            <person name="Bensasson D."/>
            <person name="Beynon J.L."/>
            <person name="Chapman J."/>
            <person name="Damasceno C.M."/>
            <person name="Dorrance A.E."/>
            <person name="Dou D."/>
            <person name="Dickerman A.W."/>
            <person name="Dubchak I.L."/>
            <person name="Garbelotto M."/>
            <person name="Gijzen M."/>
            <person name="Gordon S.G."/>
            <person name="Govers F."/>
            <person name="Grunwald N.J."/>
            <person name="Huang W."/>
            <person name="Ivors K.L."/>
            <person name="Jones R.W."/>
            <person name="Kamoun S."/>
            <person name="Krampis K."/>
            <person name="Lamour K.H."/>
            <person name="Lee M.K."/>
            <person name="McDonald W.H."/>
            <person name="Medina M."/>
            <person name="Meijer H.J."/>
            <person name="Nordberg E.K."/>
            <person name="Maclean D.J."/>
            <person name="Ospina-Giraldo M.D."/>
            <person name="Morris P.F."/>
            <person name="Phuntumart V."/>
            <person name="Putnam N.H."/>
            <person name="Rash S."/>
            <person name="Rose J.K."/>
            <person name="Sakihama Y."/>
            <person name="Salamov A.A."/>
            <person name="Savidor A."/>
            <person name="Scheuring C.F."/>
            <person name="Smith B.M."/>
            <person name="Sobral B.W."/>
            <person name="Terry A."/>
            <person name="Torto-Alalibo T.A."/>
            <person name="Win J."/>
            <person name="Xu Z."/>
            <person name="Zhang H."/>
            <person name="Grigoriev I.V."/>
            <person name="Rokhsar D.S."/>
            <person name="Boore J.L."/>
        </authorList>
    </citation>
    <scope>NUCLEOTIDE SEQUENCE [LARGE SCALE GENOMIC DNA]</scope>
    <source>
        <strain evidence="3 4">P6497</strain>
    </source>
</reference>
<keyword evidence="1" id="KW-0472">Membrane</keyword>
<sequence>MNTGDYDNGQFWLIIDANSALTMAGVVGLVIVSLSYLFVVLKMLLWREKILTPAMLRRLERRLLGSWNGDGSRLESRTWSIIVGPTYRRAHSVWRDLTSFNGRNRKLWNAGTKVVDLVMQMLVLLQLLRSGSPVALVYGYALFVAANSLSSAINILFDRFSALTEVLIDSLFDFSAAVLFRITTLVYCYYNFEFDRTEYLTYLKMLKPGSFEHIARLFGDQSEIALFRVSFDSLRFSSVLDLVTQISMNLAFCYRIKRMMENTLPVPKVIAAAFFLYSVATVVITHQSVSQSIAACSAYPDCVVYAYRWTSSDGPCPCLIFIDVNKSPKTFDEWIHPPQAYTALEAVSKFGTLESIQIINRQLLEFPEELRSCSKLKSIQLMYTSVEIMPAWAAEFSHLETFHIEGKLGSINLQELPEKLFTNMPNLAMVHLGVHGLRTLPPLTGVPNLQSLTLAWMFAFDHLPPFDHVPNLRRLVISVVPFLQWVPDMSPLRDLIEFAILPGVICCNGFLGACDLTDYLCAGNPQLGLPSATCLMNSTNPSLPASPYFGSVDTKRDFDDLAPNVCAKWPPGAMYIDNTPTKEKIDMCGGKPFRECHLPGNMTGICYSMRFQVLSCIIDDDRIALRRYQIQQGVGLLCDPVEEKWLGCGE</sequence>
<feature type="domain" description="WLGC" evidence="2">
    <location>
        <begin position="583"/>
        <end position="648"/>
    </location>
</feature>
<dbReference type="RefSeq" id="XP_009535259.1">
    <property type="nucleotide sequence ID" value="XM_009536964.1"/>
</dbReference>
<dbReference type="OMA" id="HLETFHI"/>
<keyword evidence="1" id="KW-0812">Transmembrane</keyword>
<accession>G5A5M1</accession>
<organism evidence="3 4">
    <name type="scientific">Phytophthora sojae (strain P6497)</name>
    <name type="common">Soybean stem and root rot agent</name>
    <name type="synonym">Phytophthora megasperma f. sp. glycines</name>
    <dbReference type="NCBI Taxonomy" id="1094619"/>
    <lineage>
        <taxon>Eukaryota</taxon>
        <taxon>Sar</taxon>
        <taxon>Stramenopiles</taxon>
        <taxon>Oomycota</taxon>
        <taxon>Peronosporomycetes</taxon>
        <taxon>Peronosporales</taxon>
        <taxon>Peronosporaceae</taxon>
        <taxon>Phytophthora</taxon>
    </lineage>
</organism>
<dbReference type="AlphaFoldDB" id="G5A5M1"/>
<keyword evidence="1" id="KW-1133">Transmembrane helix</keyword>
<feature type="transmembrane region" description="Helical" evidence="1">
    <location>
        <begin position="266"/>
        <end position="284"/>
    </location>
</feature>
<evidence type="ECO:0000256" key="1">
    <source>
        <dbReference type="SAM" id="Phobius"/>
    </source>
</evidence>
<dbReference type="InParanoid" id="G5A5M1"/>
<feature type="transmembrane region" description="Helical" evidence="1">
    <location>
        <begin position="134"/>
        <end position="157"/>
    </location>
</feature>
<dbReference type="SUPFAM" id="SSF52058">
    <property type="entry name" value="L domain-like"/>
    <property type="match status" value="1"/>
</dbReference>
<gene>
    <name evidence="3" type="ORF">PHYSODRAFT_524117</name>
</gene>
<dbReference type="InterPro" id="IPR058256">
    <property type="entry name" value="WLGC"/>
</dbReference>
<dbReference type="KEGG" id="psoj:PHYSODRAFT_524117"/>
<dbReference type="EMBL" id="JH159160">
    <property type="protein sequence ID" value="EGZ08626.1"/>
    <property type="molecule type" value="Genomic_DNA"/>
</dbReference>
<dbReference type="Gene3D" id="3.80.10.10">
    <property type="entry name" value="Ribonuclease Inhibitor"/>
    <property type="match status" value="1"/>
</dbReference>
<feature type="transmembrane region" description="Helical" evidence="1">
    <location>
        <begin position="20"/>
        <end position="41"/>
    </location>
</feature>
<evidence type="ECO:0000259" key="2">
    <source>
        <dbReference type="Pfam" id="PF26605"/>
    </source>
</evidence>
<feature type="transmembrane region" description="Helical" evidence="1">
    <location>
        <begin position="166"/>
        <end position="192"/>
    </location>
</feature>
<name>G5A5M1_PHYSP</name>
<evidence type="ECO:0000313" key="3">
    <source>
        <dbReference type="EMBL" id="EGZ08626.1"/>
    </source>
</evidence>
<dbReference type="SMR" id="G5A5M1"/>
<evidence type="ECO:0000313" key="4">
    <source>
        <dbReference type="Proteomes" id="UP000002640"/>
    </source>
</evidence>
<protein>
    <recommendedName>
        <fullName evidence="2">WLGC domain-containing protein</fullName>
    </recommendedName>
</protein>
<dbReference type="Proteomes" id="UP000002640">
    <property type="component" value="Unassembled WGS sequence"/>
</dbReference>
<dbReference type="InterPro" id="IPR032675">
    <property type="entry name" value="LRR_dom_sf"/>
</dbReference>
<dbReference type="GeneID" id="20660735"/>
<keyword evidence="4" id="KW-1185">Reference proteome</keyword>
<dbReference type="Pfam" id="PF26605">
    <property type="entry name" value="WLGC"/>
    <property type="match status" value="1"/>
</dbReference>
<proteinExistence type="predicted"/>